<reference evidence="1" key="1">
    <citation type="journal article" date="2021" name="PeerJ">
        <title>Extensive microbial diversity within the chicken gut microbiome revealed by metagenomics and culture.</title>
        <authorList>
            <person name="Gilroy R."/>
            <person name="Ravi A."/>
            <person name="Getino M."/>
            <person name="Pursley I."/>
            <person name="Horton D.L."/>
            <person name="Alikhan N.F."/>
            <person name="Baker D."/>
            <person name="Gharbi K."/>
            <person name="Hall N."/>
            <person name="Watson M."/>
            <person name="Adriaenssens E.M."/>
            <person name="Foster-Nyarko E."/>
            <person name="Jarju S."/>
            <person name="Secka A."/>
            <person name="Antonio M."/>
            <person name="Oren A."/>
            <person name="Chaudhuri R.R."/>
            <person name="La Ragione R."/>
            <person name="Hildebrand F."/>
            <person name="Pallen M.J."/>
        </authorList>
    </citation>
    <scope>NUCLEOTIDE SEQUENCE</scope>
    <source>
        <strain evidence="1">CHK191-13928</strain>
    </source>
</reference>
<accession>A0A9D1WXT7</accession>
<name>A0A9D1WXT7_9FIRM</name>
<comment type="caution">
    <text evidence="1">The sequence shown here is derived from an EMBL/GenBank/DDBJ whole genome shotgun (WGS) entry which is preliminary data.</text>
</comment>
<dbReference type="CDD" id="cd18707">
    <property type="entry name" value="PIN_VapC-like"/>
    <property type="match status" value="1"/>
</dbReference>
<evidence type="ECO:0008006" key="3">
    <source>
        <dbReference type="Google" id="ProtNLM"/>
    </source>
</evidence>
<dbReference type="Proteomes" id="UP000886721">
    <property type="component" value="Unassembled WGS sequence"/>
</dbReference>
<evidence type="ECO:0000313" key="1">
    <source>
        <dbReference type="EMBL" id="HIX68946.1"/>
    </source>
</evidence>
<proteinExistence type="predicted"/>
<organism evidence="1 2">
    <name type="scientific">Candidatus Anaerostipes excrementavium</name>
    <dbReference type="NCBI Taxonomy" id="2838463"/>
    <lineage>
        <taxon>Bacteria</taxon>
        <taxon>Bacillati</taxon>
        <taxon>Bacillota</taxon>
        <taxon>Clostridia</taxon>
        <taxon>Lachnospirales</taxon>
        <taxon>Lachnospiraceae</taxon>
        <taxon>Anaerostipes</taxon>
    </lineage>
</organism>
<sequence length="218" mass="25493">MRASLDTNAIIHFYKAGLQDILFQFFEDGVFIYEQIRDIELEHHGKDILNQFDADIEAGKIKKYTDIELKELHVFRIFENNVLDNKMLYGAGDLGEVYAIALAQTIGAYSLVTDDIKQGGPYMSLMQFDDDIMPFNFADILILRYLIGDADALKTVKDFDLINKNSDLNWTFRSQVIKFIRRFWKSPYRLEDLKWMQELVIQNKIAVKTKFTELQKLI</sequence>
<dbReference type="EMBL" id="DXEM01000037">
    <property type="protein sequence ID" value="HIX68946.1"/>
    <property type="molecule type" value="Genomic_DNA"/>
</dbReference>
<dbReference type="AlphaFoldDB" id="A0A9D1WXT7"/>
<protein>
    <recommendedName>
        <fullName evidence="3">PIN domain-containing protein</fullName>
    </recommendedName>
</protein>
<reference evidence="1" key="2">
    <citation type="submission" date="2021-04" db="EMBL/GenBank/DDBJ databases">
        <authorList>
            <person name="Gilroy R."/>
        </authorList>
    </citation>
    <scope>NUCLEOTIDE SEQUENCE</scope>
    <source>
        <strain evidence="1">CHK191-13928</strain>
    </source>
</reference>
<gene>
    <name evidence="1" type="ORF">H9735_12600</name>
</gene>
<evidence type="ECO:0000313" key="2">
    <source>
        <dbReference type="Proteomes" id="UP000886721"/>
    </source>
</evidence>